<name>A0ACC2XGZ9_9TREE</name>
<comment type="caution">
    <text evidence="1">The sequence shown here is derived from an EMBL/GenBank/DDBJ whole genome shotgun (WGS) entry which is preliminary data.</text>
</comment>
<dbReference type="Proteomes" id="UP001234202">
    <property type="component" value="Unassembled WGS sequence"/>
</dbReference>
<proteinExistence type="predicted"/>
<evidence type="ECO:0000313" key="1">
    <source>
        <dbReference type="EMBL" id="KAJ9122670.1"/>
    </source>
</evidence>
<organism evidence="1 2">
    <name type="scientific">Naganishia onofrii</name>
    <dbReference type="NCBI Taxonomy" id="1851511"/>
    <lineage>
        <taxon>Eukaryota</taxon>
        <taxon>Fungi</taxon>
        <taxon>Dikarya</taxon>
        <taxon>Basidiomycota</taxon>
        <taxon>Agaricomycotina</taxon>
        <taxon>Tremellomycetes</taxon>
        <taxon>Filobasidiales</taxon>
        <taxon>Filobasidiaceae</taxon>
        <taxon>Naganishia</taxon>
    </lineage>
</organism>
<gene>
    <name evidence="1" type="ORF">QFC24_004098</name>
</gene>
<reference evidence="1" key="1">
    <citation type="submission" date="2023-04" db="EMBL/GenBank/DDBJ databases">
        <title>Draft Genome sequencing of Naganishia species isolated from polar environments using Oxford Nanopore Technology.</title>
        <authorList>
            <person name="Leo P."/>
            <person name="Venkateswaran K."/>
        </authorList>
    </citation>
    <scope>NUCLEOTIDE SEQUENCE</scope>
    <source>
        <strain evidence="1">DBVPG 5303</strain>
    </source>
</reference>
<protein>
    <submittedName>
        <fullName evidence="1">Uncharacterized protein</fullName>
    </submittedName>
</protein>
<sequence>MTSIILEARARSFVALKRALGTLENMCRNRTVYDHSVFTRLSEVYQCEGNPYAATANELKLCKEQLEQLEDFLKSENISGTATAIRLFYEIGHTLDKFLDPEEIDGVGMLDLMVLESQPDPGHIFAARAFVEHLVDTKVAWLRCRVLFDRDGTVEKPLLQDLREVSTLVGASEQNVRDEGSDGASLQRSFSHGSNSSCRASRDQKASALITLLKNEMKRLQKQVEAEHGHLIKEGNQTLQSLDEKFTQRYQRTYRSGLLDDLLSVGTDYLLLELMGTLKSLTSQYDSAESLTARASFTQVLSYIGEMQLDGEMRLEETMDRAASTLPSRLGRDGNPFSRR</sequence>
<evidence type="ECO:0000313" key="2">
    <source>
        <dbReference type="Proteomes" id="UP001234202"/>
    </source>
</evidence>
<accession>A0ACC2XGZ9</accession>
<dbReference type="EMBL" id="JASBWV010000014">
    <property type="protein sequence ID" value="KAJ9122670.1"/>
    <property type="molecule type" value="Genomic_DNA"/>
</dbReference>
<keyword evidence="2" id="KW-1185">Reference proteome</keyword>